<feature type="domain" description="Polysaccharide pyruvyl transferase" evidence="1">
    <location>
        <begin position="13"/>
        <end position="348"/>
    </location>
</feature>
<dbReference type="RefSeq" id="WP_345707340.1">
    <property type="nucleotide sequence ID" value="NZ_BAABKV010000001.1"/>
</dbReference>
<dbReference type="SUPFAM" id="SSF53756">
    <property type="entry name" value="UDP-Glycosyltransferase/glycogen phosphorylase"/>
    <property type="match status" value="1"/>
</dbReference>
<accession>A0ABW2FQH9</accession>
<dbReference type="PANTHER" id="PTHR36836">
    <property type="entry name" value="COLANIC ACID BIOSYNTHESIS PROTEIN WCAK"/>
    <property type="match status" value="1"/>
</dbReference>
<sequence length="431" mass="45907">MRIVVVNAYVRGNAGDAALLSVCLRHVREAFPQARIAVAGMEDAAAHPDFEGVPNLGSIRRHVADGDVSMLRRIGRKLLVAPLAVTALLLPGPARRALLRLLPAEARREAEAVAGADLVVSMGGGYLNARPGLTGHQNVLFVLLPALIAQRAGVPVVFAPQSFGPFPARAQRRLVAAVLRRSPLVLAREALSADQLAACGLPAARIGRAVDSGFAFAPAERPDWRARLGVGPDVPLLGLTARRWLDPAGQDAYERALAEVVDRIQARGLRVVLIPQVSTGYLGDDDVVVERRIAAHCRTAPLAVEEDADYRALHALYGECTLLIGTRFHSVIFALTSGVPCAAIGYEHKTAGIMAELGLGDWVVPIEEVTAERLWALVEPLLGPAADDYRALLAQRMPGYVAEAERLPALLREAVGHRAATASDGALEAVR</sequence>
<comment type="caution">
    <text evidence="2">The sequence shown here is derived from an EMBL/GenBank/DDBJ whole genome shotgun (WGS) entry which is preliminary data.</text>
</comment>
<name>A0ABW2FQH9_9ACTN</name>
<dbReference type="GO" id="GO:0016740">
    <property type="term" value="F:transferase activity"/>
    <property type="evidence" value="ECO:0007669"/>
    <property type="project" value="UniProtKB-KW"/>
</dbReference>
<protein>
    <submittedName>
        <fullName evidence="2">Polysaccharide pyruvyl transferase family protein</fullName>
    </submittedName>
</protein>
<keyword evidence="2" id="KW-0808">Transferase</keyword>
<evidence type="ECO:0000313" key="2">
    <source>
        <dbReference type="EMBL" id="MFC7178347.1"/>
    </source>
</evidence>
<keyword evidence="3" id="KW-1185">Reference proteome</keyword>
<dbReference type="PANTHER" id="PTHR36836:SF1">
    <property type="entry name" value="COLANIC ACID BIOSYNTHESIS PROTEIN WCAK"/>
    <property type="match status" value="1"/>
</dbReference>
<proteinExistence type="predicted"/>
<gene>
    <name evidence="2" type="ORF">ACFQMG_02075</name>
</gene>
<dbReference type="Proteomes" id="UP001596435">
    <property type="component" value="Unassembled WGS sequence"/>
</dbReference>
<reference evidence="3" key="1">
    <citation type="journal article" date="2019" name="Int. J. Syst. Evol. Microbiol.">
        <title>The Global Catalogue of Microorganisms (GCM) 10K type strain sequencing project: providing services to taxonomists for standard genome sequencing and annotation.</title>
        <authorList>
            <consortium name="The Broad Institute Genomics Platform"/>
            <consortium name="The Broad Institute Genome Sequencing Center for Infectious Disease"/>
            <person name="Wu L."/>
            <person name="Ma J."/>
        </authorList>
    </citation>
    <scope>NUCLEOTIDE SEQUENCE [LARGE SCALE GENOMIC DNA]</scope>
    <source>
        <strain evidence="3">CGMCC 1.12859</strain>
    </source>
</reference>
<dbReference type="InterPro" id="IPR007345">
    <property type="entry name" value="Polysacch_pyruvyl_Trfase"/>
</dbReference>
<dbReference type="EMBL" id="JBHTAJ010000003">
    <property type="protein sequence ID" value="MFC7178347.1"/>
    <property type="molecule type" value="Genomic_DNA"/>
</dbReference>
<organism evidence="2 3">
    <name type="scientific">Kitasatospora paranensis</name>
    <dbReference type="NCBI Taxonomy" id="258053"/>
    <lineage>
        <taxon>Bacteria</taxon>
        <taxon>Bacillati</taxon>
        <taxon>Actinomycetota</taxon>
        <taxon>Actinomycetes</taxon>
        <taxon>Kitasatosporales</taxon>
        <taxon>Streptomycetaceae</taxon>
        <taxon>Kitasatospora</taxon>
    </lineage>
</organism>
<evidence type="ECO:0000313" key="3">
    <source>
        <dbReference type="Proteomes" id="UP001596435"/>
    </source>
</evidence>
<evidence type="ECO:0000259" key="1">
    <source>
        <dbReference type="Pfam" id="PF04230"/>
    </source>
</evidence>
<dbReference type="Pfam" id="PF04230">
    <property type="entry name" value="PS_pyruv_trans"/>
    <property type="match status" value="1"/>
</dbReference>